<name>A0A6S7A4M3_9BURK</name>
<dbReference type="AlphaFoldDB" id="A0A6S7A4M3"/>
<dbReference type="RefSeq" id="WP_175192132.1">
    <property type="nucleotide sequence ID" value="NZ_CADIJO010000008.1"/>
</dbReference>
<dbReference type="EMBL" id="CADIJO010000008">
    <property type="protein sequence ID" value="CAB3703447.1"/>
    <property type="molecule type" value="Genomic_DNA"/>
</dbReference>
<evidence type="ECO:0000313" key="1">
    <source>
        <dbReference type="EMBL" id="CAB3703447.1"/>
    </source>
</evidence>
<dbReference type="Proteomes" id="UP000494111">
    <property type="component" value="Unassembled WGS sequence"/>
</dbReference>
<reference evidence="1 2" key="1">
    <citation type="submission" date="2020-04" db="EMBL/GenBank/DDBJ databases">
        <authorList>
            <person name="De Canck E."/>
        </authorList>
    </citation>
    <scope>NUCLEOTIDE SEQUENCE [LARGE SCALE GENOMIC DNA]</scope>
    <source>
        <strain evidence="1 2">LMG 3458</strain>
    </source>
</reference>
<evidence type="ECO:0008006" key="3">
    <source>
        <dbReference type="Google" id="ProtNLM"/>
    </source>
</evidence>
<evidence type="ECO:0000313" key="2">
    <source>
        <dbReference type="Proteomes" id="UP000494111"/>
    </source>
</evidence>
<accession>A0A6S7A4M3</accession>
<protein>
    <recommendedName>
        <fullName evidence="3">Lipoprotein</fullName>
    </recommendedName>
</protein>
<proteinExistence type="predicted"/>
<sequence length="127" mass="13930">MKKSLPLLLGVSVLLTACGPNKIIVDLPSPDGKYHVEVRKCPQAGSLTWTEKTQVSVLDRGVSEACQSAVKSLAQFDAPTPEDQLQLEWLSDTELRAWHPSFNPEYGPQSANFKPGTPIKLVYAPKK</sequence>
<organism evidence="1 2">
    <name type="scientific">Achromobacter deleyi</name>
    <dbReference type="NCBI Taxonomy" id="1353891"/>
    <lineage>
        <taxon>Bacteria</taxon>
        <taxon>Pseudomonadati</taxon>
        <taxon>Pseudomonadota</taxon>
        <taxon>Betaproteobacteria</taxon>
        <taxon>Burkholderiales</taxon>
        <taxon>Alcaligenaceae</taxon>
        <taxon>Achromobacter</taxon>
    </lineage>
</organism>
<dbReference type="PROSITE" id="PS51257">
    <property type="entry name" value="PROKAR_LIPOPROTEIN"/>
    <property type="match status" value="1"/>
</dbReference>
<gene>
    <name evidence="1" type="ORF">LMG3458_02785</name>
</gene>